<accession>A0A2J6PI11</accession>
<dbReference type="EMBL" id="KZ613529">
    <property type="protein sequence ID" value="PMD13681.1"/>
    <property type="molecule type" value="Genomic_DNA"/>
</dbReference>
<dbReference type="Proteomes" id="UP000235672">
    <property type="component" value="Unassembled WGS sequence"/>
</dbReference>
<name>A0A2J6PI11_9HELO</name>
<proteinExistence type="predicted"/>
<sequence length="92" mass="10850">MAAAVENRRITPRPVQYLPGSFLLLLPPALQREGRWYTLLRTARRRHDDYVRYIRFTHDGDDKMYMLHREVKIMYSSVSRGLAIEGHGMPSF</sequence>
<dbReference type="AlphaFoldDB" id="A0A2J6PI11"/>
<gene>
    <name evidence="1" type="ORF">NA56DRAFT_711876</name>
</gene>
<organism evidence="1 2">
    <name type="scientific">Hyaloscypha hepaticicola</name>
    <dbReference type="NCBI Taxonomy" id="2082293"/>
    <lineage>
        <taxon>Eukaryota</taxon>
        <taxon>Fungi</taxon>
        <taxon>Dikarya</taxon>
        <taxon>Ascomycota</taxon>
        <taxon>Pezizomycotina</taxon>
        <taxon>Leotiomycetes</taxon>
        <taxon>Helotiales</taxon>
        <taxon>Hyaloscyphaceae</taxon>
        <taxon>Hyaloscypha</taxon>
    </lineage>
</organism>
<protein>
    <submittedName>
        <fullName evidence="1">Uncharacterized protein</fullName>
    </submittedName>
</protein>
<reference evidence="1 2" key="1">
    <citation type="submission" date="2016-05" db="EMBL/GenBank/DDBJ databases">
        <title>A degradative enzymes factory behind the ericoid mycorrhizal symbiosis.</title>
        <authorList>
            <consortium name="DOE Joint Genome Institute"/>
            <person name="Martino E."/>
            <person name="Morin E."/>
            <person name="Grelet G."/>
            <person name="Kuo A."/>
            <person name="Kohler A."/>
            <person name="Daghino S."/>
            <person name="Barry K."/>
            <person name="Choi C."/>
            <person name="Cichocki N."/>
            <person name="Clum A."/>
            <person name="Copeland A."/>
            <person name="Hainaut M."/>
            <person name="Haridas S."/>
            <person name="Labutti K."/>
            <person name="Lindquist E."/>
            <person name="Lipzen A."/>
            <person name="Khouja H.-R."/>
            <person name="Murat C."/>
            <person name="Ohm R."/>
            <person name="Olson A."/>
            <person name="Spatafora J."/>
            <person name="Veneault-Fourrey C."/>
            <person name="Henrissat B."/>
            <person name="Grigoriev I."/>
            <person name="Martin F."/>
            <person name="Perotto S."/>
        </authorList>
    </citation>
    <scope>NUCLEOTIDE SEQUENCE [LARGE SCALE GENOMIC DNA]</scope>
    <source>
        <strain evidence="1 2">UAMH 7357</strain>
    </source>
</reference>
<keyword evidence="2" id="KW-1185">Reference proteome</keyword>
<evidence type="ECO:0000313" key="1">
    <source>
        <dbReference type="EMBL" id="PMD13681.1"/>
    </source>
</evidence>
<evidence type="ECO:0000313" key="2">
    <source>
        <dbReference type="Proteomes" id="UP000235672"/>
    </source>
</evidence>